<evidence type="ECO:0000313" key="7">
    <source>
        <dbReference type="Proteomes" id="UP001497512"/>
    </source>
</evidence>
<dbReference type="PANTHER" id="PTHR31835:SF1">
    <property type="entry name" value="URIDINE DIPHOSPHATE GLUCOSE PYROPHOSPHATASE NUDT22"/>
    <property type="match status" value="1"/>
</dbReference>
<evidence type="ECO:0000259" key="5">
    <source>
        <dbReference type="PROSITE" id="PS51462"/>
    </source>
</evidence>
<dbReference type="InterPro" id="IPR055295">
    <property type="entry name" value="NUDT22/NUDT9-like"/>
</dbReference>
<evidence type="ECO:0000256" key="4">
    <source>
        <dbReference type="ARBA" id="ARBA00022842"/>
    </source>
</evidence>
<feature type="domain" description="Nudix hydrolase" evidence="5">
    <location>
        <begin position="140"/>
        <end position="307"/>
    </location>
</feature>
<dbReference type="PROSITE" id="PS51462">
    <property type="entry name" value="NUDIX"/>
    <property type="match status" value="1"/>
</dbReference>
<dbReference type="EMBL" id="OZ019910">
    <property type="protein sequence ID" value="CAK9211461.1"/>
    <property type="molecule type" value="Genomic_DNA"/>
</dbReference>
<evidence type="ECO:0000256" key="2">
    <source>
        <dbReference type="ARBA" id="ARBA00022723"/>
    </source>
</evidence>
<keyword evidence="2" id="KW-0479">Metal-binding</keyword>
<dbReference type="Gene3D" id="3.90.79.10">
    <property type="entry name" value="Nucleoside Triphosphate Pyrophosphohydrolase"/>
    <property type="match status" value="1"/>
</dbReference>
<dbReference type="InterPro" id="IPR015797">
    <property type="entry name" value="NUDIX_hydrolase-like_dom_sf"/>
</dbReference>
<evidence type="ECO:0000313" key="6">
    <source>
        <dbReference type="EMBL" id="CAK9211461.1"/>
    </source>
</evidence>
<dbReference type="Proteomes" id="UP001497512">
    <property type="component" value="Chromosome 18"/>
</dbReference>
<organism evidence="6 7">
    <name type="scientific">Sphagnum troendelagicum</name>
    <dbReference type="NCBI Taxonomy" id="128251"/>
    <lineage>
        <taxon>Eukaryota</taxon>
        <taxon>Viridiplantae</taxon>
        <taxon>Streptophyta</taxon>
        <taxon>Embryophyta</taxon>
        <taxon>Bryophyta</taxon>
        <taxon>Sphagnophytina</taxon>
        <taxon>Sphagnopsida</taxon>
        <taxon>Sphagnales</taxon>
        <taxon>Sphagnaceae</taxon>
        <taxon>Sphagnum</taxon>
    </lineage>
</organism>
<proteinExistence type="predicted"/>
<protein>
    <recommendedName>
        <fullName evidence="5">Nudix hydrolase domain-containing protein</fullName>
    </recommendedName>
</protein>
<evidence type="ECO:0000256" key="3">
    <source>
        <dbReference type="ARBA" id="ARBA00022801"/>
    </source>
</evidence>
<sequence>MANSTTAVAAAAVSETIRTQPTFHLLLVCPSGISRAQLEVDFSPVYDREPHPDLDLEKRIEMTWEQRVAKQPSLYNGTKFRYGGYNRAKAGEGMTVSSETVCLHLGLTDYKTFLGTNLSAEWDRFLVPVPEDVDRCKHTASPLGNGAIVETVDRHVLVLQRSSNVGEFPGHLVFPGGHSEPQEVGIEGHIGDNVEFDKNEINQRIALEMFEGLIREVVEETGVPATCLCEPLFIGISQRLINVRPTAFFYVKCTISSSQVQEFYQCATDGFESTHLLAIPKAELLTEANKMPGCHQGGAVLYDLMTKLA</sequence>
<keyword evidence="3" id="KW-0378">Hydrolase</keyword>
<reference evidence="6" key="1">
    <citation type="submission" date="2024-02" db="EMBL/GenBank/DDBJ databases">
        <authorList>
            <consortium name="ELIXIR-Norway"/>
            <consortium name="Elixir Norway"/>
        </authorList>
    </citation>
    <scope>NUCLEOTIDE SEQUENCE</scope>
</reference>
<dbReference type="PANTHER" id="PTHR31835">
    <property type="entry name" value="URIDINE DIPHOSPHATE GLUCOSE PYROPHOSPHATASE"/>
    <property type="match status" value="1"/>
</dbReference>
<comment type="cofactor">
    <cofactor evidence="1">
        <name>Mg(2+)</name>
        <dbReference type="ChEBI" id="CHEBI:18420"/>
    </cofactor>
</comment>
<accession>A0ABP0U2K7</accession>
<evidence type="ECO:0000256" key="1">
    <source>
        <dbReference type="ARBA" id="ARBA00001946"/>
    </source>
</evidence>
<dbReference type="SUPFAM" id="SSF55811">
    <property type="entry name" value="Nudix"/>
    <property type="match status" value="1"/>
</dbReference>
<keyword evidence="4" id="KW-0460">Magnesium</keyword>
<name>A0ABP0U2K7_9BRYO</name>
<dbReference type="InterPro" id="IPR000086">
    <property type="entry name" value="NUDIX_hydrolase_dom"/>
</dbReference>
<gene>
    <name evidence="6" type="ORF">CSSPTR1EN2_LOCUS10691</name>
</gene>
<keyword evidence="7" id="KW-1185">Reference proteome</keyword>